<evidence type="ECO:0000313" key="3">
    <source>
        <dbReference type="EMBL" id="MFD2841611.1"/>
    </source>
</evidence>
<keyword evidence="4" id="KW-1185">Reference proteome</keyword>
<sequence length="88" mass="9467">MSYPTVTQNTPAYRKTNGLAIASFVLALLGFAIIPVIFGHIALKQIRRDNDSGTGFAIVGLVLGYLEIIAYTILLFILVGSVIWAVNA</sequence>
<evidence type="ECO:0000256" key="1">
    <source>
        <dbReference type="SAM" id="Phobius"/>
    </source>
</evidence>
<reference evidence="4" key="1">
    <citation type="journal article" date="2019" name="Int. J. Syst. Evol. Microbiol.">
        <title>The Global Catalogue of Microorganisms (GCM) 10K type strain sequencing project: providing services to taxonomists for standard genome sequencing and annotation.</title>
        <authorList>
            <consortium name="The Broad Institute Genomics Platform"/>
            <consortium name="The Broad Institute Genome Sequencing Center for Infectious Disease"/>
            <person name="Wu L."/>
            <person name="Ma J."/>
        </authorList>
    </citation>
    <scope>NUCLEOTIDE SEQUENCE [LARGE SCALE GENOMIC DNA]</scope>
    <source>
        <strain evidence="4">KCTC 33576</strain>
    </source>
</reference>
<organism evidence="3 4">
    <name type="scientific">Populibacterium corticicola</name>
    <dbReference type="NCBI Taxonomy" id="1812826"/>
    <lineage>
        <taxon>Bacteria</taxon>
        <taxon>Bacillati</taxon>
        <taxon>Actinomycetota</taxon>
        <taxon>Actinomycetes</taxon>
        <taxon>Micrococcales</taxon>
        <taxon>Jonesiaceae</taxon>
        <taxon>Populibacterium</taxon>
    </lineage>
</organism>
<dbReference type="EMBL" id="JBHUOP010000007">
    <property type="protein sequence ID" value="MFD2841611.1"/>
    <property type="molecule type" value="Genomic_DNA"/>
</dbReference>
<accession>A0ABW5XGK3</accession>
<name>A0ABW5XGK3_9MICO</name>
<gene>
    <name evidence="3" type="ORF">ACFSYH_13680</name>
</gene>
<protein>
    <submittedName>
        <fullName evidence="3">DUF4190 domain-containing protein</fullName>
    </submittedName>
</protein>
<feature type="transmembrane region" description="Helical" evidence="1">
    <location>
        <begin position="20"/>
        <end position="43"/>
    </location>
</feature>
<feature type="transmembrane region" description="Helical" evidence="1">
    <location>
        <begin position="55"/>
        <end position="86"/>
    </location>
</feature>
<evidence type="ECO:0000313" key="4">
    <source>
        <dbReference type="Proteomes" id="UP001597391"/>
    </source>
</evidence>
<comment type="caution">
    <text evidence="3">The sequence shown here is derived from an EMBL/GenBank/DDBJ whole genome shotgun (WGS) entry which is preliminary data.</text>
</comment>
<dbReference type="Proteomes" id="UP001597391">
    <property type="component" value="Unassembled WGS sequence"/>
</dbReference>
<keyword evidence="1" id="KW-0472">Membrane</keyword>
<keyword evidence="1" id="KW-0812">Transmembrane</keyword>
<keyword evidence="1" id="KW-1133">Transmembrane helix</keyword>
<feature type="domain" description="DUF4190" evidence="2">
    <location>
        <begin position="19"/>
        <end position="73"/>
    </location>
</feature>
<proteinExistence type="predicted"/>
<dbReference type="Pfam" id="PF13828">
    <property type="entry name" value="DUF4190"/>
    <property type="match status" value="1"/>
</dbReference>
<dbReference type="RefSeq" id="WP_377467794.1">
    <property type="nucleotide sequence ID" value="NZ_JBHUOP010000007.1"/>
</dbReference>
<evidence type="ECO:0000259" key="2">
    <source>
        <dbReference type="Pfam" id="PF13828"/>
    </source>
</evidence>
<dbReference type="InterPro" id="IPR025241">
    <property type="entry name" value="DUF4190"/>
</dbReference>